<keyword evidence="1" id="KW-0520">NAD</keyword>
<dbReference type="InterPro" id="IPR035897">
    <property type="entry name" value="Toll_tir_struct_dom_sf"/>
</dbReference>
<feature type="domain" description="TIR" evidence="2">
    <location>
        <begin position="17"/>
        <end position="163"/>
    </location>
</feature>
<dbReference type="STRING" id="57577.A0A2K3MX27"/>
<dbReference type="PANTHER" id="PTHR32009:SF144">
    <property type="entry name" value="RESISTANCE PROTEIN (TIR-NBS-LRR CLASS), PUTATIVE-RELATED"/>
    <property type="match status" value="1"/>
</dbReference>
<comment type="caution">
    <text evidence="3">The sequence shown here is derived from an EMBL/GenBank/DDBJ whole genome shotgun (WGS) entry which is preliminary data.</text>
</comment>
<dbReference type="EMBL" id="ASHM01013344">
    <property type="protein sequence ID" value="PNX95316.1"/>
    <property type="molecule type" value="Genomic_DNA"/>
</dbReference>
<sequence>MAMLQSPSSSSSFSYKFTYDVFLSFSGTDTRLGFTGNLHKALCDRGIRAFIDDKDLQRGDEITPSLVKAIEDSRIFIPVFSINYASSSFCLDELVHIIHCFTTKGRFVLPIFYGVKPSHVRDQTDSYGKAIAKHKNQFQNKKEKSRDNMERLQKWKMALIQAA</sequence>
<evidence type="ECO:0000313" key="3">
    <source>
        <dbReference type="EMBL" id="PNX95316.1"/>
    </source>
</evidence>
<dbReference type="Gene3D" id="3.40.50.10140">
    <property type="entry name" value="Toll/interleukin-1 receptor homology (TIR) domain"/>
    <property type="match status" value="1"/>
</dbReference>
<dbReference type="SUPFAM" id="SSF52200">
    <property type="entry name" value="Toll/Interleukin receptor TIR domain"/>
    <property type="match status" value="1"/>
</dbReference>
<evidence type="ECO:0000259" key="2">
    <source>
        <dbReference type="PROSITE" id="PS50104"/>
    </source>
</evidence>
<name>A0A2K3MX27_TRIPR</name>
<dbReference type="GO" id="GO:0007165">
    <property type="term" value="P:signal transduction"/>
    <property type="evidence" value="ECO:0007669"/>
    <property type="project" value="InterPro"/>
</dbReference>
<reference evidence="3 4" key="1">
    <citation type="journal article" date="2014" name="Am. J. Bot.">
        <title>Genome assembly and annotation for red clover (Trifolium pratense; Fabaceae).</title>
        <authorList>
            <person name="Istvanek J."/>
            <person name="Jaros M."/>
            <person name="Krenek A."/>
            <person name="Repkova J."/>
        </authorList>
    </citation>
    <scope>NUCLEOTIDE SEQUENCE [LARGE SCALE GENOMIC DNA]</scope>
    <source>
        <strain evidence="4">cv. Tatra</strain>
        <tissue evidence="3">Young leaves</tissue>
    </source>
</reference>
<dbReference type="Proteomes" id="UP000236291">
    <property type="component" value="Unassembled WGS sequence"/>
</dbReference>
<dbReference type="Pfam" id="PF01582">
    <property type="entry name" value="TIR"/>
    <property type="match status" value="1"/>
</dbReference>
<organism evidence="3 4">
    <name type="scientific">Trifolium pratense</name>
    <name type="common">Red clover</name>
    <dbReference type="NCBI Taxonomy" id="57577"/>
    <lineage>
        <taxon>Eukaryota</taxon>
        <taxon>Viridiplantae</taxon>
        <taxon>Streptophyta</taxon>
        <taxon>Embryophyta</taxon>
        <taxon>Tracheophyta</taxon>
        <taxon>Spermatophyta</taxon>
        <taxon>Magnoliopsida</taxon>
        <taxon>eudicotyledons</taxon>
        <taxon>Gunneridae</taxon>
        <taxon>Pentapetalae</taxon>
        <taxon>rosids</taxon>
        <taxon>fabids</taxon>
        <taxon>Fabales</taxon>
        <taxon>Fabaceae</taxon>
        <taxon>Papilionoideae</taxon>
        <taxon>50 kb inversion clade</taxon>
        <taxon>NPAAA clade</taxon>
        <taxon>Hologalegina</taxon>
        <taxon>IRL clade</taxon>
        <taxon>Trifolieae</taxon>
        <taxon>Trifolium</taxon>
    </lineage>
</organism>
<dbReference type="InterPro" id="IPR000157">
    <property type="entry name" value="TIR_dom"/>
</dbReference>
<feature type="non-terminal residue" evidence="3">
    <location>
        <position position="163"/>
    </location>
</feature>
<protein>
    <submittedName>
        <fullName evidence="3">Disease resistance-like protein</fullName>
    </submittedName>
</protein>
<gene>
    <name evidence="3" type="ORF">L195_g018506</name>
</gene>
<evidence type="ECO:0000313" key="4">
    <source>
        <dbReference type="Proteomes" id="UP000236291"/>
    </source>
</evidence>
<dbReference type="PROSITE" id="PS50104">
    <property type="entry name" value="TIR"/>
    <property type="match status" value="1"/>
</dbReference>
<dbReference type="SMART" id="SM00255">
    <property type="entry name" value="TIR"/>
    <property type="match status" value="1"/>
</dbReference>
<reference evidence="3 4" key="2">
    <citation type="journal article" date="2017" name="Front. Plant Sci.">
        <title>Gene Classification and Mining of Molecular Markers Useful in Red Clover (Trifolium pratense) Breeding.</title>
        <authorList>
            <person name="Istvanek J."/>
            <person name="Dluhosova J."/>
            <person name="Dluhos P."/>
            <person name="Patkova L."/>
            <person name="Nedelnik J."/>
            <person name="Repkova J."/>
        </authorList>
    </citation>
    <scope>NUCLEOTIDE SEQUENCE [LARGE SCALE GENOMIC DNA]</scope>
    <source>
        <strain evidence="4">cv. Tatra</strain>
        <tissue evidence="3">Young leaves</tissue>
    </source>
</reference>
<evidence type="ECO:0000256" key="1">
    <source>
        <dbReference type="ARBA" id="ARBA00023027"/>
    </source>
</evidence>
<dbReference type="AlphaFoldDB" id="A0A2K3MX27"/>
<dbReference type="PANTHER" id="PTHR32009">
    <property type="entry name" value="TMV RESISTANCE PROTEIN N-LIKE"/>
    <property type="match status" value="1"/>
</dbReference>
<accession>A0A2K3MX27</accession>
<proteinExistence type="predicted"/>